<dbReference type="GO" id="GO:0016020">
    <property type="term" value="C:membrane"/>
    <property type="evidence" value="ECO:0007669"/>
    <property type="project" value="TreeGrafter"/>
</dbReference>
<dbReference type="InterPro" id="IPR022742">
    <property type="entry name" value="Hydrolase_4"/>
</dbReference>
<reference evidence="2" key="1">
    <citation type="submission" date="2021-02" db="EMBL/GenBank/DDBJ databases">
        <title>Psilocybe cubensis genome.</title>
        <authorList>
            <person name="Mckernan K.J."/>
            <person name="Crawford S."/>
            <person name="Trippe A."/>
            <person name="Kane L.T."/>
            <person name="Mclaughlin S."/>
        </authorList>
    </citation>
    <scope>NUCLEOTIDE SEQUENCE [LARGE SCALE GENOMIC DNA]</scope>
    <source>
        <strain evidence="2">MGC-MH-2018</strain>
    </source>
</reference>
<dbReference type="Gene3D" id="3.40.50.1820">
    <property type="entry name" value="alpha/beta hydrolase"/>
    <property type="match status" value="1"/>
</dbReference>
<dbReference type="PANTHER" id="PTHR12277">
    <property type="entry name" value="ALPHA/BETA HYDROLASE DOMAIN-CONTAINING PROTEIN"/>
    <property type="match status" value="1"/>
</dbReference>
<dbReference type="AlphaFoldDB" id="A0A8H7XZP1"/>
<proteinExistence type="predicted"/>
<dbReference type="GO" id="GO:0008474">
    <property type="term" value="F:palmitoyl-(protein) hydrolase activity"/>
    <property type="evidence" value="ECO:0007669"/>
    <property type="project" value="TreeGrafter"/>
</dbReference>
<accession>A0A8H7XZP1</accession>
<organism evidence="2">
    <name type="scientific">Psilocybe cubensis</name>
    <name type="common">Psychedelic mushroom</name>
    <name type="synonym">Stropharia cubensis</name>
    <dbReference type="NCBI Taxonomy" id="181762"/>
    <lineage>
        <taxon>Eukaryota</taxon>
        <taxon>Fungi</taxon>
        <taxon>Dikarya</taxon>
        <taxon>Basidiomycota</taxon>
        <taxon>Agaricomycotina</taxon>
        <taxon>Agaricomycetes</taxon>
        <taxon>Agaricomycetidae</taxon>
        <taxon>Agaricales</taxon>
        <taxon>Agaricineae</taxon>
        <taxon>Strophariaceae</taxon>
        <taxon>Psilocybe</taxon>
    </lineage>
</organism>
<evidence type="ECO:0000313" key="2">
    <source>
        <dbReference type="EMBL" id="KAG5169797.1"/>
    </source>
</evidence>
<sequence>MPAILKVRFYLLSQPSNATRYHIGHTIQPTHNLFTHSSHPKDVPTPDRYNMQYENVELITEDKVKLRCFLVRRFGNLKNARGTVIFFHGIAVNHGEMLSQVKELYEFNLATLTVDYRGYGHSEGVPSENGIRLDAQAAIDYVKNHHILCKLPIILFGHGLGGAVAIYTASKNPNTVSAVIVENTYTSIPDLLKSMPVIRYFSWMSTQKWRSSTALSRLPTSLPILILSGRMDEYIPYTYMEKLWKIAMNRGRSESKNSVPNEEYRPPMNDMFRVFPDGMHYYTSHEPYYWETVFEFLDPLIRISHTET</sequence>
<dbReference type="Pfam" id="PF12146">
    <property type="entry name" value="Hydrolase_4"/>
    <property type="match status" value="1"/>
</dbReference>
<dbReference type="InterPro" id="IPR029058">
    <property type="entry name" value="AB_hydrolase_fold"/>
</dbReference>
<feature type="domain" description="Serine aminopeptidase S33" evidence="1">
    <location>
        <begin position="79"/>
        <end position="211"/>
    </location>
</feature>
<evidence type="ECO:0000259" key="1">
    <source>
        <dbReference type="Pfam" id="PF12146"/>
    </source>
</evidence>
<gene>
    <name evidence="2" type="ORF">JR316_004177</name>
</gene>
<dbReference type="EMBL" id="JAFIQS010000004">
    <property type="protein sequence ID" value="KAG5169797.1"/>
    <property type="molecule type" value="Genomic_DNA"/>
</dbReference>
<dbReference type="SUPFAM" id="SSF53474">
    <property type="entry name" value="alpha/beta-Hydrolases"/>
    <property type="match status" value="1"/>
</dbReference>
<name>A0A8H7XZP1_PSICU</name>
<comment type="caution">
    <text evidence="2">The sequence shown here is derived from an EMBL/GenBank/DDBJ whole genome shotgun (WGS) entry which is preliminary data.</text>
</comment>
<protein>
    <recommendedName>
        <fullName evidence="1">Serine aminopeptidase S33 domain-containing protein</fullName>
    </recommendedName>
</protein>
<dbReference type="PANTHER" id="PTHR12277:SF81">
    <property type="entry name" value="PROTEIN ABHD13"/>
    <property type="match status" value="1"/>
</dbReference>